<evidence type="ECO:0000256" key="5">
    <source>
        <dbReference type="SAM" id="MobiDB-lite"/>
    </source>
</evidence>
<comment type="caution">
    <text evidence="8">The sequence shown here is derived from an EMBL/GenBank/DDBJ whole genome shotgun (WGS) entry which is preliminary data.</text>
</comment>
<reference evidence="8" key="1">
    <citation type="submission" date="2023-11" db="EMBL/GenBank/DDBJ databases">
        <title>The genome sequences of three competitors of mushroom-forming fungi.</title>
        <authorList>
            <person name="Beijen E."/>
            <person name="Ohm R.A."/>
        </authorList>
    </citation>
    <scope>NUCLEOTIDE SEQUENCE</scope>
    <source>
        <strain evidence="8">CBS 100526</strain>
    </source>
</reference>
<feature type="compositionally biased region" description="Polar residues" evidence="5">
    <location>
        <begin position="280"/>
        <end position="292"/>
    </location>
</feature>
<feature type="compositionally biased region" description="Polar residues" evidence="5">
    <location>
        <begin position="420"/>
        <end position="434"/>
    </location>
</feature>
<evidence type="ECO:0000256" key="3">
    <source>
        <dbReference type="ARBA" id="ARBA00022989"/>
    </source>
</evidence>
<keyword evidence="3 6" id="KW-1133">Transmembrane helix</keyword>
<dbReference type="AlphaFoldDB" id="A0AAE1IIL9"/>
<comment type="subcellular location">
    <subcellularLocation>
        <location evidence="1">Membrane</location>
        <topology evidence="1">Multi-pass membrane protein</topology>
    </subcellularLocation>
</comment>
<feature type="compositionally biased region" description="Basic and acidic residues" evidence="5">
    <location>
        <begin position="620"/>
        <end position="636"/>
    </location>
</feature>
<keyword evidence="9" id="KW-1185">Reference proteome</keyword>
<dbReference type="PANTHER" id="PTHR28013:SF3">
    <property type="entry name" value="PROTEIN DCV1-RELATED"/>
    <property type="match status" value="1"/>
</dbReference>
<dbReference type="GO" id="GO:0005886">
    <property type="term" value="C:plasma membrane"/>
    <property type="evidence" value="ECO:0007669"/>
    <property type="project" value="InterPro"/>
</dbReference>
<feature type="region of interest" description="Disordered" evidence="5">
    <location>
        <begin position="264"/>
        <end position="296"/>
    </location>
</feature>
<feature type="transmembrane region" description="Helical" evidence="6">
    <location>
        <begin position="178"/>
        <end position="200"/>
    </location>
</feature>
<dbReference type="GO" id="GO:0035838">
    <property type="term" value="C:growing cell tip"/>
    <property type="evidence" value="ECO:0007669"/>
    <property type="project" value="TreeGrafter"/>
</dbReference>
<feature type="compositionally biased region" description="Low complexity" evidence="5">
    <location>
        <begin position="469"/>
        <end position="482"/>
    </location>
</feature>
<feature type="region of interest" description="Disordered" evidence="5">
    <location>
        <begin position="324"/>
        <end position="746"/>
    </location>
</feature>
<feature type="chain" id="PRO_5042222198" description="PH-response regulator protein palI/RIM9" evidence="7">
    <location>
        <begin position="26"/>
        <end position="746"/>
    </location>
</feature>
<protein>
    <recommendedName>
        <fullName evidence="10">PH-response regulator protein palI/RIM9</fullName>
    </recommendedName>
</protein>
<proteinExistence type="predicted"/>
<gene>
    <name evidence="8" type="ORF">Triagg1_3660</name>
</gene>
<feature type="compositionally biased region" description="Basic and acidic residues" evidence="5">
    <location>
        <begin position="266"/>
        <end position="277"/>
    </location>
</feature>
<evidence type="ECO:0000256" key="6">
    <source>
        <dbReference type="SAM" id="Phobius"/>
    </source>
</evidence>
<dbReference type="GeneID" id="87917882"/>
<name>A0AAE1IIL9_9HYPO</name>
<keyword evidence="7" id="KW-0732">Signal</keyword>
<feature type="transmembrane region" description="Helical" evidence="6">
    <location>
        <begin position="111"/>
        <end position="134"/>
    </location>
</feature>
<dbReference type="InterPro" id="IPR009571">
    <property type="entry name" value="SUR7/Rim9-like_fungi"/>
</dbReference>
<evidence type="ECO:0008006" key="10">
    <source>
        <dbReference type="Google" id="ProtNLM"/>
    </source>
</evidence>
<keyword evidence="2 6" id="KW-0812">Transmembrane</keyword>
<organism evidence="8 9">
    <name type="scientific">Trichoderma aggressivum f. europaeum</name>
    <dbReference type="NCBI Taxonomy" id="173218"/>
    <lineage>
        <taxon>Eukaryota</taxon>
        <taxon>Fungi</taxon>
        <taxon>Dikarya</taxon>
        <taxon>Ascomycota</taxon>
        <taxon>Pezizomycotina</taxon>
        <taxon>Sordariomycetes</taxon>
        <taxon>Hypocreomycetidae</taxon>
        <taxon>Hypocreales</taxon>
        <taxon>Hypocreaceae</taxon>
        <taxon>Trichoderma</taxon>
    </lineage>
</organism>
<feature type="compositionally biased region" description="Polar residues" evidence="5">
    <location>
        <begin position="676"/>
        <end position="686"/>
    </location>
</feature>
<dbReference type="RefSeq" id="XP_062757163.1">
    <property type="nucleotide sequence ID" value="XM_062897977.1"/>
</dbReference>
<evidence type="ECO:0000256" key="7">
    <source>
        <dbReference type="SAM" id="SignalP"/>
    </source>
</evidence>
<evidence type="ECO:0000313" key="8">
    <source>
        <dbReference type="EMBL" id="KAK4077328.1"/>
    </source>
</evidence>
<evidence type="ECO:0000313" key="9">
    <source>
        <dbReference type="Proteomes" id="UP001273209"/>
    </source>
</evidence>
<evidence type="ECO:0000256" key="1">
    <source>
        <dbReference type="ARBA" id="ARBA00004141"/>
    </source>
</evidence>
<evidence type="ECO:0000256" key="2">
    <source>
        <dbReference type="ARBA" id="ARBA00022692"/>
    </source>
</evidence>
<feature type="signal peptide" evidence="7">
    <location>
        <begin position="1"/>
        <end position="25"/>
    </location>
</feature>
<dbReference type="PANTHER" id="PTHR28013">
    <property type="entry name" value="PROTEIN DCV1-RELATED"/>
    <property type="match status" value="1"/>
</dbReference>
<accession>A0AAE1IIL9</accession>
<feature type="compositionally biased region" description="Basic and acidic residues" evidence="5">
    <location>
        <begin position="344"/>
        <end position="355"/>
    </location>
</feature>
<dbReference type="Proteomes" id="UP001273209">
    <property type="component" value="Unassembled WGS sequence"/>
</dbReference>
<sequence length="746" mass="79531">MLRPATPLTVLLGLAFALLLLSVLSAPIISAIPLGSFEDVQFGVFGFCRSSGCSSVGIGYDIGENIRDCLPPPYLPLLLPSSPPTTVANSSVIPNQKNSAFDLPSGVRHTLSSILILHPVAAFLTLVMLFMAIAAHFRAASHSSRYLLFFFIFNFITLLVCIAAFVIDVLLFIPHMAWGTYIVLAGTILVFLSALVSCAMRRTLVSRKDRKRRIAENAEMSGENYYNRENQVPKASFTMTTQPTVPTVSGGSGTQDTLPAFATYETPRDDQQSEERIPLTQRTTSERSSNGRQPAAVDMAAVAGSEISGGYGAGGIQRSATQDSYTNYGNMPPNAYGAAGQPYDGRRGPARRETDPVNGYGGGRGGYGAPMRGRGGYGPAGRGGYGPRGGRGGYGPPSRAGYGGGPYYNGGGARSPPPMNYSSDDMGSQYSNRRQPPPRQGFADGRGGPYGGAQQPPQSDAATNYGAPSGTASNSGSNSGSNRYVPYRPDLDLPRAESPPPLPEATESAVSSVGQAIEMDATPAAGVSNNGGQYGNLGESDPDVVGMVHLQQDQPPSSARRETFASDGSKYSQDEQYVPSRAQWNQEGGRNSPLVAPLANAQRDPTPDHSRSPAPSATGIKDKGTYYEDVDPRFDQTPRTPPRRQTPPPLHIQEAGYDDVRGGPDGTRSPAESEHSNFTSISQRGINPQWSPQPPMPQRRPVQQRHDMILDNPDFRLPGGRSAAAGNRRIPGMIPESAYPNPSRPM</sequence>
<feature type="compositionally biased region" description="Gly residues" evidence="5">
    <location>
        <begin position="359"/>
        <end position="413"/>
    </location>
</feature>
<evidence type="ECO:0000256" key="4">
    <source>
        <dbReference type="ARBA" id="ARBA00023136"/>
    </source>
</evidence>
<dbReference type="Pfam" id="PF06687">
    <property type="entry name" value="SUR7"/>
    <property type="match status" value="1"/>
</dbReference>
<dbReference type="GO" id="GO:0032153">
    <property type="term" value="C:cell division site"/>
    <property type="evidence" value="ECO:0007669"/>
    <property type="project" value="TreeGrafter"/>
</dbReference>
<dbReference type="InterPro" id="IPR051380">
    <property type="entry name" value="pH-response_reg_palI/RIM9"/>
</dbReference>
<feature type="transmembrane region" description="Helical" evidence="6">
    <location>
        <begin position="146"/>
        <end position="172"/>
    </location>
</feature>
<dbReference type="EMBL" id="JAWRVG010000011">
    <property type="protein sequence ID" value="KAK4077328.1"/>
    <property type="molecule type" value="Genomic_DNA"/>
</dbReference>
<keyword evidence="4 6" id="KW-0472">Membrane</keyword>